<sequence>MNRRFVLALACVALLVVTAGCLAFVTGGGEMSDETLDADPPREYDFDTDRDADFDLAADGTYTVVYNVSERDSLRLYQDTVYAGDQPLEFRAFRYQYPDGTVINGSEFRERGGEVDQTPDEVWIRFADDMEGGTVALSGEGSPRRFTMLTYVHGSYAVTLPEGFSTDIPIVGHVSPRGHAVEEVDGRDRIVWDSVTSGSIVVQSYRERDLVIFAGIALIGGIVAVAGTLRFRRQLEELKARRMEMGLGVYEDEDDGDGT</sequence>
<keyword evidence="1" id="KW-1133">Transmembrane helix</keyword>
<dbReference type="RefSeq" id="WP_089385015.1">
    <property type="nucleotide sequence ID" value="NZ_FZNQ01000010.1"/>
</dbReference>
<dbReference type="Proteomes" id="UP000198397">
    <property type="component" value="Unassembled WGS sequence"/>
</dbReference>
<evidence type="ECO:0000313" key="3">
    <source>
        <dbReference type="Proteomes" id="UP000198397"/>
    </source>
</evidence>
<name>A0A238WUL0_HALVU</name>
<reference evidence="2 3" key="1">
    <citation type="submission" date="2017-06" db="EMBL/GenBank/DDBJ databases">
        <authorList>
            <person name="Kim H.J."/>
            <person name="Triplett B.A."/>
        </authorList>
    </citation>
    <scope>NUCLEOTIDE SEQUENCE [LARGE SCALE GENOMIC DNA]</scope>
    <source>
        <strain evidence="2 3">DSM 8800</strain>
    </source>
</reference>
<feature type="transmembrane region" description="Helical" evidence="1">
    <location>
        <begin position="210"/>
        <end position="231"/>
    </location>
</feature>
<evidence type="ECO:0000313" key="2">
    <source>
        <dbReference type="EMBL" id="SNR50196.1"/>
    </source>
</evidence>
<organism evidence="2 3">
    <name type="scientific">Halorubrum vacuolatum</name>
    <name type="common">Natronobacterium vacuolatum</name>
    <dbReference type="NCBI Taxonomy" id="63740"/>
    <lineage>
        <taxon>Archaea</taxon>
        <taxon>Methanobacteriati</taxon>
        <taxon>Methanobacteriota</taxon>
        <taxon>Stenosarchaea group</taxon>
        <taxon>Halobacteria</taxon>
        <taxon>Halobacteriales</taxon>
        <taxon>Haloferacaceae</taxon>
        <taxon>Halorubrum</taxon>
    </lineage>
</organism>
<dbReference type="Pfam" id="PF19119">
    <property type="entry name" value="DUF5803"/>
    <property type="match status" value="1"/>
</dbReference>
<keyword evidence="1" id="KW-0472">Membrane</keyword>
<dbReference type="AlphaFoldDB" id="A0A238WUL0"/>
<keyword evidence="3" id="KW-1185">Reference proteome</keyword>
<dbReference type="EMBL" id="FZNQ01000010">
    <property type="protein sequence ID" value="SNR50196.1"/>
    <property type="molecule type" value="Genomic_DNA"/>
</dbReference>
<dbReference type="InterPro" id="IPR043826">
    <property type="entry name" value="DUF5803"/>
</dbReference>
<keyword evidence="1" id="KW-0812">Transmembrane</keyword>
<evidence type="ECO:0000256" key="1">
    <source>
        <dbReference type="SAM" id="Phobius"/>
    </source>
</evidence>
<proteinExistence type="predicted"/>
<protein>
    <submittedName>
        <fullName evidence="2">Uncharacterized protein</fullName>
    </submittedName>
</protein>
<gene>
    <name evidence="2" type="ORF">SAMN06264855_11064</name>
</gene>
<dbReference type="PROSITE" id="PS51257">
    <property type="entry name" value="PROKAR_LIPOPROTEIN"/>
    <property type="match status" value="1"/>
</dbReference>
<dbReference type="OrthoDB" id="312630at2157"/>
<accession>A0A238WUL0</accession>